<feature type="region of interest" description="Disordered" evidence="1">
    <location>
        <begin position="1"/>
        <end position="31"/>
    </location>
</feature>
<reference evidence="2 3" key="1">
    <citation type="journal article" date="2020" name="bioRxiv">
        <title>Whole genome comparisons of ergot fungi reveals the divergence and evolution of species within the genus Claviceps are the result of varying mechanisms driving genome evolution and host range expansion.</title>
        <authorList>
            <person name="Wyka S.A."/>
            <person name="Mondo S.J."/>
            <person name="Liu M."/>
            <person name="Dettman J."/>
            <person name="Nalam V."/>
            <person name="Broders K.D."/>
        </authorList>
    </citation>
    <scope>NUCLEOTIDE SEQUENCE [LARGE SCALE GENOMIC DNA]</scope>
    <source>
        <strain evidence="2 3">Clav52</strain>
    </source>
</reference>
<protein>
    <submittedName>
        <fullName evidence="2">Uncharacterized protein</fullName>
    </submittedName>
</protein>
<feature type="region of interest" description="Disordered" evidence="1">
    <location>
        <begin position="157"/>
        <end position="188"/>
    </location>
</feature>
<comment type="caution">
    <text evidence="2">The sequence shown here is derived from an EMBL/GenBank/DDBJ whole genome shotgun (WGS) entry which is preliminary data.</text>
</comment>
<organism evidence="2 3">
    <name type="scientific">Claviceps aff. purpurea</name>
    <dbReference type="NCBI Taxonomy" id="1967640"/>
    <lineage>
        <taxon>Eukaryota</taxon>
        <taxon>Fungi</taxon>
        <taxon>Dikarya</taxon>
        <taxon>Ascomycota</taxon>
        <taxon>Pezizomycotina</taxon>
        <taxon>Sordariomycetes</taxon>
        <taxon>Hypocreomycetidae</taxon>
        <taxon>Hypocreales</taxon>
        <taxon>Clavicipitaceae</taxon>
        <taxon>Claviceps</taxon>
    </lineage>
</organism>
<dbReference type="Proteomes" id="UP000707071">
    <property type="component" value="Unassembled WGS sequence"/>
</dbReference>
<keyword evidence="3" id="KW-1185">Reference proteome</keyword>
<name>A0A9P7QDM8_9HYPO</name>
<evidence type="ECO:0000256" key="1">
    <source>
        <dbReference type="SAM" id="MobiDB-lite"/>
    </source>
</evidence>
<evidence type="ECO:0000313" key="2">
    <source>
        <dbReference type="EMBL" id="KAG6282333.1"/>
    </source>
</evidence>
<feature type="region of interest" description="Disordered" evidence="1">
    <location>
        <begin position="232"/>
        <end position="251"/>
    </location>
</feature>
<accession>A0A9P7QDM8</accession>
<feature type="compositionally biased region" description="Polar residues" evidence="1">
    <location>
        <begin position="1"/>
        <end position="10"/>
    </location>
</feature>
<feature type="compositionally biased region" description="Basic and acidic residues" evidence="1">
    <location>
        <begin position="163"/>
        <end position="176"/>
    </location>
</feature>
<feature type="compositionally biased region" description="Low complexity" evidence="1">
    <location>
        <begin position="17"/>
        <end position="31"/>
    </location>
</feature>
<sequence length="332" mass="37272">MADGTTNPLTAATGRVTRSTAQAAASPSSASHDTAAYLTRDMLPDRLSRFADYVTAAWQDRRTIINQHSTTLDIDNKLAYLYNYYVEHGKTHEMLRRTFCEDCEDWTIHTWEKASSRPRQEMRDLLEVNGIYVGKGSGSKIAENLLRVVSIYMCDDDDDGESEQPKGAKTDMHFNEQGDLVTDDGNDRSATPSYQIYRQQTEVADTTAKFEAAQLVTRELKQQSSAHFINEDPSVDLCEGSGSDDTFHDDPVKQKGEEEEILPEGSTPCERTHSQENLELSPRKALAVSHSREILATTDFAMSWNALLITTPLISLLRDFVSHYRLVARLIP</sequence>
<dbReference type="AlphaFoldDB" id="A0A9P7QDM8"/>
<gene>
    <name evidence="2" type="ORF">E4U09_000662</name>
</gene>
<dbReference type="EMBL" id="SRRH01001193">
    <property type="protein sequence ID" value="KAG6282333.1"/>
    <property type="molecule type" value="Genomic_DNA"/>
</dbReference>
<proteinExistence type="predicted"/>
<evidence type="ECO:0000313" key="3">
    <source>
        <dbReference type="Proteomes" id="UP000707071"/>
    </source>
</evidence>
<feature type="region of interest" description="Disordered" evidence="1">
    <location>
        <begin position="256"/>
        <end position="278"/>
    </location>
</feature>